<evidence type="ECO:0000313" key="3">
    <source>
        <dbReference type="EMBL" id="MFD0903320.1"/>
    </source>
</evidence>
<name>A0ABW3EUP8_9ACTN</name>
<reference evidence="4" key="1">
    <citation type="journal article" date="2019" name="Int. J. Syst. Evol. Microbiol.">
        <title>The Global Catalogue of Microorganisms (GCM) 10K type strain sequencing project: providing services to taxonomists for standard genome sequencing and annotation.</title>
        <authorList>
            <consortium name="The Broad Institute Genomics Platform"/>
            <consortium name="The Broad Institute Genome Sequencing Center for Infectious Disease"/>
            <person name="Wu L."/>
            <person name="Ma J."/>
        </authorList>
    </citation>
    <scope>NUCLEOTIDE SEQUENCE [LARGE SCALE GENOMIC DNA]</scope>
    <source>
        <strain evidence="4">JCM 31202</strain>
    </source>
</reference>
<comment type="caution">
    <text evidence="3">The sequence shown here is derived from an EMBL/GenBank/DDBJ whole genome shotgun (WGS) entry which is preliminary data.</text>
</comment>
<feature type="region of interest" description="Disordered" evidence="1">
    <location>
        <begin position="1"/>
        <end position="37"/>
    </location>
</feature>
<gene>
    <name evidence="3" type="ORF">ACFQ11_23210</name>
</gene>
<evidence type="ECO:0000313" key="4">
    <source>
        <dbReference type="Proteomes" id="UP001596972"/>
    </source>
</evidence>
<dbReference type="InterPro" id="IPR025406">
    <property type="entry name" value="DUF4132"/>
</dbReference>
<dbReference type="EMBL" id="JBHTJA010000052">
    <property type="protein sequence ID" value="MFD0903320.1"/>
    <property type="molecule type" value="Genomic_DNA"/>
</dbReference>
<proteinExistence type="predicted"/>
<dbReference type="Pfam" id="PF13569">
    <property type="entry name" value="DUF4132"/>
    <property type="match status" value="1"/>
</dbReference>
<dbReference type="Proteomes" id="UP001596972">
    <property type="component" value="Unassembled WGS sequence"/>
</dbReference>
<organism evidence="3 4">
    <name type="scientific">Actinomadura sediminis</name>
    <dbReference type="NCBI Taxonomy" id="1038904"/>
    <lineage>
        <taxon>Bacteria</taxon>
        <taxon>Bacillati</taxon>
        <taxon>Actinomycetota</taxon>
        <taxon>Actinomycetes</taxon>
        <taxon>Streptosporangiales</taxon>
        <taxon>Thermomonosporaceae</taxon>
        <taxon>Actinomadura</taxon>
    </lineage>
</organism>
<evidence type="ECO:0000259" key="2">
    <source>
        <dbReference type="Pfam" id="PF13569"/>
    </source>
</evidence>
<evidence type="ECO:0000256" key="1">
    <source>
        <dbReference type="SAM" id="MobiDB-lite"/>
    </source>
</evidence>
<accession>A0ABW3EUP8</accession>
<dbReference type="RefSeq" id="WP_378302015.1">
    <property type="nucleotide sequence ID" value="NZ_JBHTJA010000052.1"/>
</dbReference>
<protein>
    <submittedName>
        <fullName evidence="3">DUF4132 domain-containing protein</fullName>
    </submittedName>
</protein>
<sequence length="1112" mass="120161">MSDENTLIMPDGWRRVLHPRRDRPPVPAPPAPDRDAAERVRELVAERRGEIEEVLALPGTDAAVAEAARADLGGGADPRGAAAVALVTVALAGLHREGPDRLFVDAWTADRGVAFAASAFAAMGGLRAVYQVADLSRRGRRRGRRAGGGLDWTGVRPRRPADGQSEWWIGRDAVRRLRARLAAAPDDVYADAVERLAGHRGHGGARLIAAYLAPTRRDWVEELCADPGQAAAPLSPDRWMLFCALGEPHQPAALGLPLDHDDRTLDVLASLVDGVGPEPVVPLIVDVLDDDHVPADRLRVLLGVLAALPADEAFRALVERIDRPGVPPALLAAARRFPARAMRLLPEADGPRAAELLTGHVRCNPGLAEETIPSLPGPAGAKVRKVLDAATRVPHATDLPPLLTEPPWTRDRAKAKPAVVKGLAPAGHRAAVWEPGEREEWTSRSPYLWRWADRLDLEKLARKFDKIPPHQQVVVLVKGPEDVVRPLLAGWEPPVAWETGDWLRVLVGRFGPDAHDPALLAARENPAHLAGVLLPLLSDDIARTMADWLVRLKTAAKTARIWFARHGAAAVPALVPDAAGRAGAARRAAEHALRLIADLEGTERVVAAARVHGGEAAAAIEALLAADPLDDLPKKIPSADWIDPRVLPRLLLRDRTRALPDDAAAHVLTMLAMSTLDHAYPGVRVVRELCDPESLAEFGWALFRWWETCGASSKDNWALTQLALTGDDGTVRRLTPVIRAWPGEGGHSRAVIGLDVLAAIGTETALMNLHSISQRVKFKALKARAREKIEEVAAGLELSAEQLADRLVPDFGLDASGTLTLDYGPRRFVVGFDEHLKPTIIDEGGKVRKSLPKPGVKDDPELAPAAHKRFAALKKDVRMVAADQVTRLELAMVTGRRWPLGEFRELLAGHPLVGHLVRRLVWTADDGPAFRVAEDGTFADVSDDTVVLPDAVRVGVAHPLHLGDDLPAWGEVFADYEILQPFEQLARPVHALTDDERASGRLARLDGLKVPPGAVLGLVNRGWERGAPQDAGVEGWISRRVGAGRFVVVDLTPGITVDHPDEFGDQSLGVRIADRPDDLYSARDTDATFGDLDPVTASEILADLVHLAMSAR</sequence>
<keyword evidence="4" id="KW-1185">Reference proteome</keyword>
<feature type="domain" description="DUF4132" evidence="2">
    <location>
        <begin position="845"/>
        <end position="1023"/>
    </location>
</feature>